<dbReference type="AlphaFoldDB" id="A0A2P8HEU9"/>
<comment type="caution">
    <text evidence="1">The sequence shown here is derived from an EMBL/GenBank/DDBJ whole genome shotgun (WGS) entry which is preliminary data.</text>
</comment>
<dbReference type="Gene3D" id="3.10.450.360">
    <property type="match status" value="1"/>
</dbReference>
<accession>A0A2P8HEU9</accession>
<reference evidence="1 2" key="1">
    <citation type="submission" date="2018-03" db="EMBL/GenBank/DDBJ databases">
        <title>Genomic Encyclopedia of Archaeal and Bacterial Type Strains, Phase II (KMG-II): from individual species to whole genera.</title>
        <authorList>
            <person name="Goeker M."/>
        </authorList>
    </citation>
    <scope>NUCLEOTIDE SEQUENCE [LARGE SCALE GENOMIC DNA]</scope>
    <source>
        <strain evidence="1 2">DSM 24859</strain>
    </source>
</reference>
<sequence>MPLKTYKSNWAVSENDLSQVSQDDIDLYVLNITGKNGGNLQATYNDAGNLVEAKELLVNSRLPRKVSTYIVTNYKGYLIDSDKIKKTIRPDKTAQKIEVGIHKGSDKKRLFFDNDGNFINEKS</sequence>
<keyword evidence="2" id="KW-1185">Reference proteome</keyword>
<dbReference type="EMBL" id="PYAW01000005">
    <property type="protein sequence ID" value="PSL44752.1"/>
    <property type="molecule type" value="Genomic_DNA"/>
</dbReference>
<proteinExistence type="predicted"/>
<protein>
    <submittedName>
        <fullName evidence="1">Uncharacterized protein</fullName>
    </submittedName>
</protein>
<dbReference type="SUPFAM" id="SSF160574">
    <property type="entry name" value="BT0923-like"/>
    <property type="match status" value="1"/>
</dbReference>
<gene>
    <name evidence="1" type="ORF">CLV51_105124</name>
</gene>
<dbReference type="Proteomes" id="UP000240971">
    <property type="component" value="Unassembled WGS sequence"/>
</dbReference>
<evidence type="ECO:0000313" key="1">
    <source>
        <dbReference type="EMBL" id="PSL44752.1"/>
    </source>
</evidence>
<evidence type="ECO:0000313" key="2">
    <source>
        <dbReference type="Proteomes" id="UP000240971"/>
    </source>
</evidence>
<organism evidence="1 2">
    <name type="scientific">Chitinophaga niastensis</name>
    <dbReference type="NCBI Taxonomy" id="536980"/>
    <lineage>
        <taxon>Bacteria</taxon>
        <taxon>Pseudomonadati</taxon>
        <taxon>Bacteroidota</taxon>
        <taxon>Chitinophagia</taxon>
        <taxon>Chitinophagales</taxon>
        <taxon>Chitinophagaceae</taxon>
        <taxon>Chitinophaga</taxon>
    </lineage>
</organism>
<name>A0A2P8HEU9_CHINA</name>